<dbReference type="GO" id="GO:0009088">
    <property type="term" value="P:threonine biosynthetic process"/>
    <property type="evidence" value="ECO:0007669"/>
    <property type="project" value="UniProtKB-UniRule"/>
</dbReference>
<name>A0A6B2JJH5_FRATU</name>
<evidence type="ECO:0000259" key="14">
    <source>
        <dbReference type="Pfam" id="PF14821"/>
    </source>
</evidence>
<dbReference type="EMBL" id="JAAGKH010000004">
    <property type="protein sequence ID" value="NDR88317.1"/>
    <property type="molecule type" value="Genomic_DNA"/>
</dbReference>
<dbReference type="Gene3D" id="3.90.1380.10">
    <property type="entry name" value="Threonine synthase, N-terminal domain"/>
    <property type="match status" value="1"/>
</dbReference>
<evidence type="ECO:0000256" key="8">
    <source>
        <dbReference type="ARBA" id="ARBA00022898"/>
    </source>
</evidence>
<dbReference type="KEGG" id="ftz:CH68_532"/>
<evidence type="ECO:0000256" key="4">
    <source>
        <dbReference type="ARBA" id="ARBA00013028"/>
    </source>
</evidence>
<dbReference type="InterPro" id="IPR051166">
    <property type="entry name" value="Threonine_Synthase"/>
</dbReference>
<evidence type="ECO:0000256" key="2">
    <source>
        <dbReference type="ARBA" id="ARBA00004979"/>
    </source>
</evidence>
<dbReference type="InterPro" id="IPR036052">
    <property type="entry name" value="TrpB-like_PALP_sf"/>
</dbReference>
<evidence type="ECO:0000256" key="1">
    <source>
        <dbReference type="ARBA" id="ARBA00001933"/>
    </source>
</evidence>
<reference evidence="16" key="2">
    <citation type="submission" date="2020-02" db="EMBL/GenBank/DDBJ databases">
        <title>Using affinity propagation clustering for identifying bacterial clades and subclades with whole-genome sequences of Francisella tularensis.</title>
        <authorList>
            <person name="Homeier-Bachmann T."/>
            <person name="Abdel-Glil M.Y."/>
            <person name="Hackbart A."/>
            <person name="Hotzel H."/>
            <person name="Tomaso H."/>
        </authorList>
    </citation>
    <scope>NUCLEOTIDE SEQUENCE</scope>
    <source>
        <strain evidence="16">15T0085</strain>
        <strain evidence="15">17T1429</strain>
    </source>
</reference>
<organism evidence="16">
    <name type="scientific">Francisella tularensis subsp. holarctica</name>
    <dbReference type="NCBI Taxonomy" id="119857"/>
    <lineage>
        <taxon>Bacteria</taxon>
        <taxon>Pseudomonadati</taxon>
        <taxon>Pseudomonadota</taxon>
        <taxon>Gammaproteobacteria</taxon>
        <taxon>Thiotrichales</taxon>
        <taxon>Francisellaceae</taxon>
        <taxon>Francisella</taxon>
    </lineage>
</organism>
<dbReference type="PROSITE" id="PS00165">
    <property type="entry name" value="DEHYDRATASE_SER_THR"/>
    <property type="match status" value="1"/>
</dbReference>
<keyword evidence="7" id="KW-0791">Threonine biosynthesis</keyword>
<evidence type="ECO:0000256" key="9">
    <source>
        <dbReference type="ARBA" id="ARBA00023239"/>
    </source>
</evidence>
<reference evidence="16" key="1">
    <citation type="submission" date="2019-08" db="EMBL/GenBank/DDBJ databases">
        <authorList>
            <person name="Busch A."/>
        </authorList>
    </citation>
    <scope>NUCLEOTIDE SEQUENCE</scope>
    <source>
        <strain evidence="16">15T0085</strain>
        <strain evidence="15">17T1429</strain>
    </source>
</reference>
<dbReference type="EMBL" id="JAAGJP010000005">
    <property type="protein sequence ID" value="NDS67778.1"/>
    <property type="molecule type" value="Genomic_DNA"/>
</dbReference>
<keyword evidence="9 16" id="KW-0456">Lyase</keyword>
<dbReference type="Pfam" id="PF00291">
    <property type="entry name" value="PALP"/>
    <property type="match status" value="1"/>
</dbReference>
<dbReference type="NCBIfam" id="TIGR00260">
    <property type="entry name" value="thrC"/>
    <property type="match status" value="1"/>
</dbReference>
<dbReference type="Gene3D" id="3.40.50.1100">
    <property type="match status" value="2"/>
</dbReference>
<dbReference type="GO" id="GO:0030170">
    <property type="term" value="F:pyridoxal phosphate binding"/>
    <property type="evidence" value="ECO:0007669"/>
    <property type="project" value="InterPro"/>
</dbReference>
<protein>
    <recommendedName>
        <fullName evidence="5 11">Threonine synthase</fullName>
        <ecNumber evidence="4 11">4.2.3.1</ecNumber>
    </recommendedName>
</protein>
<dbReference type="InterPro" id="IPR001926">
    <property type="entry name" value="TrpB-like_PALP"/>
</dbReference>
<feature type="modified residue" description="N6-(pyridoxal phosphate)lysine" evidence="12">
    <location>
        <position position="105"/>
    </location>
</feature>
<comment type="similarity">
    <text evidence="3">Belongs to the threonine synthase family.</text>
</comment>
<dbReference type="GO" id="GO:0009071">
    <property type="term" value="P:serine family amino acid catabolic process"/>
    <property type="evidence" value="ECO:0007669"/>
    <property type="project" value="TreeGrafter"/>
</dbReference>
<dbReference type="GO" id="GO:0046360">
    <property type="term" value="P:2-oxobutyrate biosynthetic process"/>
    <property type="evidence" value="ECO:0007669"/>
    <property type="project" value="TreeGrafter"/>
</dbReference>
<evidence type="ECO:0000256" key="7">
    <source>
        <dbReference type="ARBA" id="ARBA00022697"/>
    </source>
</evidence>
<comment type="catalytic activity">
    <reaction evidence="10">
        <text>O-phospho-L-homoserine + H2O = L-threonine + phosphate</text>
        <dbReference type="Rhea" id="RHEA:10840"/>
        <dbReference type="ChEBI" id="CHEBI:15377"/>
        <dbReference type="ChEBI" id="CHEBI:43474"/>
        <dbReference type="ChEBI" id="CHEBI:57590"/>
        <dbReference type="ChEBI" id="CHEBI:57926"/>
        <dbReference type="EC" id="4.2.3.1"/>
    </reaction>
</comment>
<dbReference type="OMA" id="KGYLCEP"/>
<dbReference type="GO" id="GO:0004795">
    <property type="term" value="F:threonine synthase activity"/>
    <property type="evidence" value="ECO:0007669"/>
    <property type="project" value="UniProtKB-UniRule"/>
</dbReference>
<dbReference type="RefSeq" id="WP_004336891.1">
    <property type="nucleotide sequence ID" value="NZ_CP010289.1"/>
</dbReference>
<dbReference type="InterPro" id="IPR029144">
    <property type="entry name" value="Thr_synth_N"/>
</dbReference>
<evidence type="ECO:0000256" key="11">
    <source>
        <dbReference type="NCBIfam" id="TIGR00260"/>
    </source>
</evidence>
<dbReference type="InterPro" id="IPR004450">
    <property type="entry name" value="Thr_synthase-like"/>
</dbReference>
<dbReference type="UniPathway" id="UPA00050">
    <property type="reaction ID" value="UER00065"/>
</dbReference>
<proteinExistence type="inferred from homology"/>
<evidence type="ECO:0000259" key="13">
    <source>
        <dbReference type="Pfam" id="PF00291"/>
    </source>
</evidence>
<dbReference type="EC" id="4.2.3.1" evidence="4 11"/>
<evidence type="ECO:0000256" key="10">
    <source>
        <dbReference type="ARBA" id="ARBA00049144"/>
    </source>
</evidence>
<dbReference type="PANTHER" id="PTHR42690">
    <property type="entry name" value="THREONINE SYNTHASE FAMILY MEMBER"/>
    <property type="match status" value="1"/>
</dbReference>
<evidence type="ECO:0000313" key="16">
    <source>
        <dbReference type="EMBL" id="NDS67778.1"/>
    </source>
</evidence>
<evidence type="ECO:0000256" key="3">
    <source>
        <dbReference type="ARBA" id="ARBA00005517"/>
    </source>
</evidence>
<evidence type="ECO:0000256" key="5">
    <source>
        <dbReference type="ARBA" id="ARBA00018679"/>
    </source>
</evidence>
<gene>
    <name evidence="16" type="primary">thrC</name>
    <name evidence="16" type="ORF">FWI86_01270</name>
    <name evidence="15" type="ORF">FWJ04_00975</name>
</gene>
<dbReference type="SUPFAM" id="SSF53686">
    <property type="entry name" value="Tryptophan synthase beta subunit-like PLP-dependent enzymes"/>
    <property type="match status" value="1"/>
</dbReference>
<comment type="pathway">
    <text evidence="2">Amino-acid biosynthesis; L-threonine biosynthesis; L-threonine from L-aspartate: step 5/5.</text>
</comment>
<sequence>MNFISTRDKNIKVSLSEAMQSGLALDGGLFVPERFPTVNWQSFAKDISYAKFAANTLREFFKGDQLEDSLDKICNNAFTFEAPVRRLDKTTSVLELFHGPTLSFKDFGARFLANCLSSIDSEKPFTILVATSGDTGSAVAAAFHGKSNIRVIVMFPKGKISKRQEKQITCWGDNIQAVEVEVEGVFDDCQSLVKEAFKTPWWTERTKLNTSNSINIGRLLSQSTYYAYTSWQHYLQTGEKANYIVPSGNIGNITAAFWAKQMGFPIGEISMSLNANDTVVDYLETGKFNPKASVETLANAMDVGNPSNFERLLYLLGNYENFKANVKAICVSDFEIIEEIKQVYRQYHEVVCPHTATGFVAKNQLDSNKDYIIVATAHPAKFESVIEPILDIQVPPTPALQKLLDKEQNKVVINKSMDELCEVYTKAFEA</sequence>
<dbReference type="Pfam" id="PF14821">
    <property type="entry name" value="Thr_synth_N"/>
    <property type="match status" value="1"/>
</dbReference>
<feature type="domain" description="Threonine synthase N-terminal" evidence="14">
    <location>
        <begin position="3"/>
        <end position="78"/>
    </location>
</feature>
<evidence type="ECO:0000313" key="15">
    <source>
        <dbReference type="EMBL" id="NDR88317.1"/>
    </source>
</evidence>
<dbReference type="AlphaFoldDB" id="A0A6B2JJH5"/>
<dbReference type="InterPro" id="IPR000634">
    <property type="entry name" value="Ser/Thr_deHydtase_PyrdxlP-BS"/>
</dbReference>
<dbReference type="PANTHER" id="PTHR42690:SF1">
    <property type="entry name" value="THREONINE SYNTHASE-LIKE 2"/>
    <property type="match status" value="1"/>
</dbReference>
<comment type="cofactor">
    <cofactor evidence="1 12">
        <name>pyridoxal 5'-phosphate</name>
        <dbReference type="ChEBI" id="CHEBI:597326"/>
    </cofactor>
</comment>
<keyword evidence="6" id="KW-0028">Amino-acid biosynthesis</keyword>
<keyword evidence="8 12" id="KW-0663">Pyridoxal phosphate</keyword>
<evidence type="ECO:0000256" key="6">
    <source>
        <dbReference type="ARBA" id="ARBA00022605"/>
    </source>
</evidence>
<accession>A0A6B2JJH5</accession>
<comment type="caution">
    <text evidence="16">The sequence shown here is derived from an EMBL/GenBank/DDBJ whole genome shotgun (WGS) entry which is preliminary data.</text>
</comment>
<evidence type="ECO:0000256" key="12">
    <source>
        <dbReference type="PIRSR" id="PIRSR604450-51"/>
    </source>
</evidence>
<dbReference type="InterPro" id="IPR037158">
    <property type="entry name" value="Thr_synth_N_sf"/>
</dbReference>
<feature type="domain" description="Tryptophan synthase beta chain-like PALP" evidence="13">
    <location>
        <begin position="94"/>
        <end position="368"/>
    </location>
</feature>